<proteinExistence type="predicted"/>
<reference evidence="1" key="2">
    <citation type="journal article" date="2015" name="Data Brief">
        <title>Shoot transcriptome of the giant reed, Arundo donax.</title>
        <authorList>
            <person name="Barrero R.A."/>
            <person name="Guerrero F.D."/>
            <person name="Moolhuijzen P."/>
            <person name="Goolsby J.A."/>
            <person name="Tidwell J."/>
            <person name="Bellgard S.E."/>
            <person name="Bellgard M.I."/>
        </authorList>
    </citation>
    <scope>NUCLEOTIDE SEQUENCE</scope>
    <source>
        <tissue evidence="1">Shoot tissue taken approximately 20 cm above the soil surface</tissue>
    </source>
</reference>
<dbReference type="AlphaFoldDB" id="A0A0A9LKE4"/>
<organism evidence="1">
    <name type="scientific">Arundo donax</name>
    <name type="common">Giant reed</name>
    <name type="synonym">Donax arundinaceus</name>
    <dbReference type="NCBI Taxonomy" id="35708"/>
    <lineage>
        <taxon>Eukaryota</taxon>
        <taxon>Viridiplantae</taxon>
        <taxon>Streptophyta</taxon>
        <taxon>Embryophyta</taxon>
        <taxon>Tracheophyta</taxon>
        <taxon>Spermatophyta</taxon>
        <taxon>Magnoliopsida</taxon>
        <taxon>Liliopsida</taxon>
        <taxon>Poales</taxon>
        <taxon>Poaceae</taxon>
        <taxon>PACMAD clade</taxon>
        <taxon>Arundinoideae</taxon>
        <taxon>Arundineae</taxon>
        <taxon>Arundo</taxon>
    </lineage>
</organism>
<name>A0A0A9LKE4_ARUDO</name>
<evidence type="ECO:0000313" key="1">
    <source>
        <dbReference type="EMBL" id="JAD14878.1"/>
    </source>
</evidence>
<reference evidence="1" key="1">
    <citation type="submission" date="2014-09" db="EMBL/GenBank/DDBJ databases">
        <authorList>
            <person name="Magalhaes I.L.F."/>
            <person name="Oliveira U."/>
            <person name="Santos F.R."/>
            <person name="Vidigal T.H.D.A."/>
            <person name="Brescovit A.D."/>
            <person name="Santos A.J."/>
        </authorList>
    </citation>
    <scope>NUCLEOTIDE SEQUENCE</scope>
    <source>
        <tissue evidence="1">Shoot tissue taken approximately 20 cm above the soil surface</tissue>
    </source>
</reference>
<protein>
    <submittedName>
        <fullName evidence="1">Uncharacterized protein</fullName>
    </submittedName>
</protein>
<dbReference type="EMBL" id="GBRH01283017">
    <property type="protein sequence ID" value="JAD14878.1"/>
    <property type="molecule type" value="Transcribed_RNA"/>
</dbReference>
<sequence length="46" mass="4911">MFLDLADGDGLVGPGDADEGVDCLLGRPRHGGRVWRRCNAEDGERG</sequence>
<accession>A0A0A9LKE4</accession>